<dbReference type="Proteomes" id="UP000239532">
    <property type="component" value="Unassembled WGS sequence"/>
</dbReference>
<reference evidence="2 3" key="1">
    <citation type="submission" date="2016-11" db="EMBL/GenBank/DDBJ databases">
        <title>Trade-off between light-utilization and light-protection in marine flavobacteria.</title>
        <authorList>
            <person name="Kumagai Y."/>
        </authorList>
    </citation>
    <scope>NUCLEOTIDE SEQUENCE [LARGE SCALE GENOMIC DNA]</scope>
    <source>
        <strain evidence="2 3">JCM 17109</strain>
    </source>
</reference>
<comment type="caution">
    <text evidence="2">The sequence shown here is derived from an EMBL/GenBank/DDBJ whole genome shotgun (WGS) entry which is preliminary data.</text>
</comment>
<accession>A0A2S9WXP2</accession>
<keyword evidence="3" id="KW-1185">Reference proteome</keyword>
<evidence type="ECO:0000259" key="1">
    <source>
        <dbReference type="Pfam" id="PF24346"/>
    </source>
</evidence>
<dbReference type="AlphaFoldDB" id="A0A2S9WXP2"/>
<feature type="domain" description="DUF7507" evidence="1">
    <location>
        <begin position="17"/>
        <end position="56"/>
    </location>
</feature>
<sequence>MTVTDPLLVAPSGSLTGGPIASLAPGAVDTATFSGSYTIQQSDIDAQSVSNQATLRERHLMEMMSAPFG</sequence>
<dbReference type="EMBL" id="MQUC01000003">
    <property type="protein sequence ID" value="PRP68225.1"/>
    <property type="molecule type" value="Genomic_DNA"/>
</dbReference>
<dbReference type="InterPro" id="IPR055354">
    <property type="entry name" value="DUF7507"/>
</dbReference>
<dbReference type="Pfam" id="PF24346">
    <property type="entry name" value="DUF7507"/>
    <property type="match status" value="1"/>
</dbReference>
<proteinExistence type="predicted"/>
<name>A0A2S9WXP2_9FLAO</name>
<gene>
    <name evidence="2" type="ORF">BST86_14600</name>
</gene>
<dbReference type="RefSeq" id="WP_105983893.1">
    <property type="nucleotide sequence ID" value="NZ_MQUC01000003.1"/>
</dbReference>
<organism evidence="2 3">
    <name type="scientific">Nonlabens agnitus</name>
    <dbReference type="NCBI Taxonomy" id="870484"/>
    <lineage>
        <taxon>Bacteria</taxon>
        <taxon>Pseudomonadati</taxon>
        <taxon>Bacteroidota</taxon>
        <taxon>Flavobacteriia</taxon>
        <taxon>Flavobacteriales</taxon>
        <taxon>Flavobacteriaceae</taxon>
        <taxon>Nonlabens</taxon>
    </lineage>
</organism>
<dbReference type="OrthoDB" id="599464at2"/>
<evidence type="ECO:0000313" key="2">
    <source>
        <dbReference type="EMBL" id="PRP68225.1"/>
    </source>
</evidence>
<evidence type="ECO:0000313" key="3">
    <source>
        <dbReference type="Proteomes" id="UP000239532"/>
    </source>
</evidence>
<protein>
    <recommendedName>
        <fullName evidence="1">DUF7507 domain-containing protein</fullName>
    </recommendedName>
</protein>